<sequence>MNMASGYGYGSAGSSSATQFDESSGYNLKAGEVSSGTTIIAVKYAGGVVLGADSRTSTGTYVANRVSDKLTMIHDRIYCCRSGSAADTQALSDYVRHFMASHADELEGDALPKVHTAANLFRKLCYENKDRLMAGIIVAGYDAVKGGQVYSVPIGGALVEQEVAIGGSGSTYIYGFVDAHWRSGMTKEECVAFVQKALSHAMARDGSSGGVIRTVTIDANGCERGFVAGDKLPFIL</sequence>
<keyword evidence="7" id="KW-0865">Zymogen</keyword>
<dbReference type="PROSITE" id="PS51476">
    <property type="entry name" value="PROTEASOME_BETA_2"/>
    <property type="match status" value="1"/>
</dbReference>
<dbReference type="EMBL" id="JH767137">
    <property type="protein sequence ID" value="EQC40172.1"/>
    <property type="molecule type" value="Genomic_DNA"/>
</dbReference>
<evidence type="ECO:0000256" key="7">
    <source>
        <dbReference type="ARBA" id="ARBA00023145"/>
    </source>
</evidence>
<name>T0SBM7_SAPDV</name>
<dbReference type="GeneID" id="19943548"/>
<dbReference type="GO" id="GO:0051603">
    <property type="term" value="P:proteolysis involved in protein catabolic process"/>
    <property type="evidence" value="ECO:0007669"/>
    <property type="project" value="InterPro"/>
</dbReference>
<dbReference type="GO" id="GO:0005737">
    <property type="term" value="C:cytoplasm"/>
    <property type="evidence" value="ECO:0007669"/>
    <property type="project" value="UniProtKB-SubCell"/>
</dbReference>
<dbReference type="InterPro" id="IPR016050">
    <property type="entry name" value="Proteasome_bsu_CS"/>
</dbReference>
<evidence type="ECO:0000256" key="10">
    <source>
        <dbReference type="RuleBase" id="RU004203"/>
    </source>
</evidence>
<dbReference type="VEuPathDB" id="FungiDB:SDRG_02821"/>
<keyword evidence="2 10" id="KW-0963">Cytoplasm</keyword>
<dbReference type="PANTHER" id="PTHR32194">
    <property type="entry name" value="METALLOPROTEASE TLDD"/>
    <property type="match status" value="1"/>
</dbReference>
<dbReference type="PROSITE" id="PS00854">
    <property type="entry name" value="PROTEASOME_BETA_1"/>
    <property type="match status" value="1"/>
</dbReference>
<evidence type="ECO:0000256" key="6">
    <source>
        <dbReference type="ARBA" id="ARBA00022942"/>
    </source>
</evidence>
<dbReference type="STRING" id="1156394.T0SBM7"/>
<dbReference type="FunCoup" id="T0SBM7">
    <property type="interactions" value="457"/>
</dbReference>
<keyword evidence="5" id="KW-0378">Hydrolase</keyword>
<evidence type="ECO:0000256" key="3">
    <source>
        <dbReference type="ARBA" id="ARBA00022670"/>
    </source>
</evidence>
<dbReference type="OrthoDB" id="7854943at2759"/>
<dbReference type="PANTHER" id="PTHR32194:SF0">
    <property type="entry name" value="ATP-DEPENDENT PROTEASE SUBUNIT HSLV"/>
    <property type="match status" value="1"/>
</dbReference>
<evidence type="ECO:0000256" key="1">
    <source>
        <dbReference type="ARBA" id="ARBA00001198"/>
    </source>
</evidence>
<comment type="similarity">
    <text evidence="10">Belongs to the peptidase T1B family.</text>
</comment>
<evidence type="ECO:0000313" key="11">
    <source>
        <dbReference type="EMBL" id="EQC40172.1"/>
    </source>
</evidence>
<dbReference type="GO" id="GO:0004298">
    <property type="term" value="F:threonine-type endopeptidase activity"/>
    <property type="evidence" value="ECO:0007669"/>
    <property type="project" value="UniProtKB-KW"/>
</dbReference>
<keyword evidence="8 10" id="KW-0539">Nucleus</keyword>
<dbReference type="FunFam" id="3.60.20.10:FF:000010">
    <property type="entry name" value="Proteasome subunit beta type-1"/>
    <property type="match status" value="1"/>
</dbReference>
<keyword evidence="6 10" id="KW-0647">Proteasome</keyword>
<proteinExistence type="inferred from homology"/>
<dbReference type="Pfam" id="PF00227">
    <property type="entry name" value="Proteasome"/>
    <property type="match status" value="1"/>
</dbReference>
<dbReference type="InterPro" id="IPR023333">
    <property type="entry name" value="Proteasome_suB-type"/>
</dbReference>
<dbReference type="GO" id="GO:0019774">
    <property type="term" value="C:proteasome core complex, beta-subunit complex"/>
    <property type="evidence" value="ECO:0007669"/>
    <property type="project" value="UniProtKB-ARBA"/>
</dbReference>
<dbReference type="PRINTS" id="PR00141">
    <property type="entry name" value="PROTEASOME"/>
</dbReference>
<dbReference type="InParanoid" id="T0SBM7"/>
<keyword evidence="3" id="KW-0645">Protease</keyword>
<comment type="subunit">
    <text evidence="10">Component of the proteasome complex.</text>
</comment>
<dbReference type="CDD" id="cd03762">
    <property type="entry name" value="proteasome_beta_type_6"/>
    <property type="match status" value="1"/>
</dbReference>
<feature type="active site" description="Nucleophile" evidence="9">
    <location>
        <position position="37"/>
    </location>
</feature>
<comment type="subcellular location">
    <subcellularLocation>
        <location evidence="10">Cytoplasm</location>
    </subcellularLocation>
    <subcellularLocation>
        <location evidence="10">Nucleus</location>
    </subcellularLocation>
</comment>
<accession>T0SBM7</accession>
<keyword evidence="4" id="KW-0888">Threonine protease</keyword>
<gene>
    <name evidence="11" type="ORF">SDRG_02821</name>
</gene>
<dbReference type="eggNOG" id="KOG0174">
    <property type="taxonomic scope" value="Eukaryota"/>
</dbReference>
<comment type="function">
    <text evidence="10">Component of the proteasome, a multicatalytic proteinase complex which is characterized by its ability to cleave peptides with Arg, Phe, Tyr, Leu, and Glu adjacent to the leaving group at neutral or slightly basic pH. The proteasome has an ATP-dependent proteolytic activity.</text>
</comment>
<dbReference type="SUPFAM" id="SSF56235">
    <property type="entry name" value="N-terminal nucleophile aminohydrolases (Ntn hydrolases)"/>
    <property type="match status" value="1"/>
</dbReference>
<dbReference type="InterPro" id="IPR001353">
    <property type="entry name" value="Proteasome_sua/b"/>
</dbReference>
<evidence type="ECO:0000313" key="12">
    <source>
        <dbReference type="Proteomes" id="UP000030762"/>
    </source>
</evidence>
<dbReference type="InterPro" id="IPR029055">
    <property type="entry name" value="Ntn_hydrolases_N"/>
</dbReference>
<dbReference type="Proteomes" id="UP000030762">
    <property type="component" value="Unassembled WGS sequence"/>
</dbReference>
<evidence type="ECO:0000256" key="5">
    <source>
        <dbReference type="ARBA" id="ARBA00022801"/>
    </source>
</evidence>
<reference evidence="11 12" key="1">
    <citation type="submission" date="2012-04" db="EMBL/GenBank/DDBJ databases">
        <title>The Genome Sequence of Saprolegnia declina VS20.</title>
        <authorList>
            <consortium name="The Broad Institute Genome Sequencing Platform"/>
            <person name="Russ C."/>
            <person name="Nusbaum C."/>
            <person name="Tyler B."/>
            <person name="van West P."/>
            <person name="Dieguez-Uribeondo J."/>
            <person name="de Bruijn I."/>
            <person name="Tripathy S."/>
            <person name="Jiang R."/>
            <person name="Young S.K."/>
            <person name="Zeng Q."/>
            <person name="Gargeya S."/>
            <person name="Fitzgerald M."/>
            <person name="Haas B."/>
            <person name="Abouelleil A."/>
            <person name="Alvarado L."/>
            <person name="Arachchi H.M."/>
            <person name="Berlin A."/>
            <person name="Chapman S.B."/>
            <person name="Goldberg J."/>
            <person name="Griggs A."/>
            <person name="Gujja S."/>
            <person name="Hansen M."/>
            <person name="Howarth C."/>
            <person name="Imamovic A."/>
            <person name="Larimer J."/>
            <person name="McCowen C."/>
            <person name="Montmayeur A."/>
            <person name="Murphy C."/>
            <person name="Neiman D."/>
            <person name="Pearson M."/>
            <person name="Priest M."/>
            <person name="Roberts A."/>
            <person name="Saif S."/>
            <person name="Shea T."/>
            <person name="Sisk P."/>
            <person name="Sykes S."/>
            <person name="Wortman J."/>
            <person name="Nusbaum C."/>
            <person name="Birren B."/>
        </authorList>
    </citation>
    <scope>NUCLEOTIDE SEQUENCE [LARGE SCALE GENOMIC DNA]</scope>
    <source>
        <strain evidence="11 12">VS20</strain>
    </source>
</reference>
<dbReference type="AlphaFoldDB" id="T0SBM7"/>
<dbReference type="GO" id="GO:0005634">
    <property type="term" value="C:nucleus"/>
    <property type="evidence" value="ECO:0007669"/>
    <property type="project" value="UniProtKB-SubCell"/>
</dbReference>
<evidence type="ECO:0000256" key="2">
    <source>
        <dbReference type="ARBA" id="ARBA00022490"/>
    </source>
</evidence>
<protein>
    <recommendedName>
        <fullName evidence="10">Proteasome subunit beta</fullName>
    </recommendedName>
</protein>
<dbReference type="RefSeq" id="XP_008606646.1">
    <property type="nucleotide sequence ID" value="XM_008608424.1"/>
</dbReference>
<organism evidence="11 12">
    <name type="scientific">Saprolegnia diclina (strain VS20)</name>
    <dbReference type="NCBI Taxonomy" id="1156394"/>
    <lineage>
        <taxon>Eukaryota</taxon>
        <taxon>Sar</taxon>
        <taxon>Stramenopiles</taxon>
        <taxon>Oomycota</taxon>
        <taxon>Saprolegniomycetes</taxon>
        <taxon>Saprolegniales</taxon>
        <taxon>Saprolegniaceae</taxon>
        <taxon>Saprolegnia</taxon>
    </lineage>
</organism>
<dbReference type="InterPro" id="IPR000243">
    <property type="entry name" value="Pept_T1A_subB"/>
</dbReference>
<evidence type="ECO:0000256" key="9">
    <source>
        <dbReference type="PIRSR" id="PIRSR600243-1"/>
    </source>
</evidence>
<dbReference type="Gene3D" id="3.60.20.10">
    <property type="entry name" value="Glutamine Phosphoribosylpyrophosphate, subunit 1, domain 1"/>
    <property type="match status" value="1"/>
</dbReference>
<keyword evidence="12" id="KW-1185">Reference proteome</keyword>
<evidence type="ECO:0000256" key="4">
    <source>
        <dbReference type="ARBA" id="ARBA00022698"/>
    </source>
</evidence>
<dbReference type="OMA" id="TFIYGYC"/>
<evidence type="ECO:0000256" key="8">
    <source>
        <dbReference type="ARBA" id="ARBA00023242"/>
    </source>
</evidence>
<comment type="catalytic activity">
    <reaction evidence="1">
        <text>Cleavage of peptide bonds with very broad specificity.</text>
        <dbReference type="EC" id="3.4.25.1"/>
    </reaction>
</comment>